<dbReference type="AlphaFoldDB" id="A0A5R9BWD4"/>
<dbReference type="Proteomes" id="UP000305541">
    <property type="component" value="Unassembled WGS sequence"/>
</dbReference>
<keyword evidence="1" id="KW-0472">Membrane</keyword>
<keyword evidence="1" id="KW-0812">Transmembrane</keyword>
<dbReference type="EMBL" id="VBTH01000004">
    <property type="protein sequence ID" value="TLQ04947.1"/>
    <property type="molecule type" value="Genomic_DNA"/>
</dbReference>
<keyword evidence="1" id="KW-1133">Transmembrane helix</keyword>
<name>A0A5R9BWD4_9LACO</name>
<evidence type="ECO:0000313" key="3">
    <source>
        <dbReference type="Proteomes" id="UP000305541"/>
    </source>
</evidence>
<dbReference type="RefSeq" id="WP_138474003.1">
    <property type="nucleotide sequence ID" value="NZ_VBTH01000004.1"/>
</dbReference>
<proteinExistence type="predicted"/>
<accession>A0A5R9BWD4</accession>
<reference evidence="2 3" key="1">
    <citation type="submission" date="2019-05" db="EMBL/GenBank/DDBJ databases">
        <title>The metagenome of a microbial culture collection derived from dairy environment covers the genomic content of the human microbiome.</title>
        <authorList>
            <person name="Roder T."/>
            <person name="Wuthrich D."/>
            <person name="Sattari Z."/>
            <person name="Von Ah U."/>
            <person name="Bar C."/>
            <person name="Ronchi F."/>
            <person name="Macpherson A.J."/>
            <person name="Ganal-Vonarburg S.C."/>
            <person name="Bruggmann R."/>
            <person name="Vergeres G."/>
        </authorList>
    </citation>
    <scope>NUCLEOTIDE SEQUENCE [LARGE SCALE GENOMIC DNA]</scope>
    <source>
        <strain evidence="2 3">FAM 18815</strain>
    </source>
</reference>
<feature type="transmembrane region" description="Helical" evidence="1">
    <location>
        <begin position="47"/>
        <end position="65"/>
    </location>
</feature>
<feature type="transmembrane region" description="Helical" evidence="1">
    <location>
        <begin position="86"/>
        <end position="110"/>
    </location>
</feature>
<sequence>MKLKINIWTGILDIINAVVFSASWFVIFSTAFSDAANGGNATDGVGTFFYLMAGIGVVLNIIALIQSKKHNISIVGSVLGLIGNALFLFSGALAFPAIVLLIIGTVFIFLQHSAKKGVDSNNQTI</sequence>
<organism evidence="2 3">
    <name type="scientific">Pediococcus stilesii</name>
    <dbReference type="NCBI Taxonomy" id="331679"/>
    <lineage>
        <taxon>Bacteria</taxon>
        <taxon>Bacillati</taxon>
        <taxon>Bacillota</taxon>
        <taxon>Bacilli</taxon>
        <taxon>Lactobacillales</taxon>
        <taxon>Lactobacillaceae</taxon>
        <taxon>Pediococcus</taxon>
    </lineage>
</organism>
<protein>
    <submittedName>
        <fullName evidence="2">Transporter</fullName>
    </submittedName>
</protein>
<gene>
    <name evidence="2" type="ORF">FEZ51_03275</name>
</gene>
<evidence type="ECO:0000256" key="1">
    <source>
        <dbReference type="SAM" id="Phobius"/>
    </source>
</evidence>
<dbReference type="OrthoDB" id="2311746at2"/>
<feature type="transmembrane region" description="Helical" evidence="1">
    <location>
        <begin position="7"/>
        <end position="27"/>
    </location>
</feature>
<comment type="caution">
    <text evidence="2">The sequence shown here is derived from an EMBL/GenBank/DDBJ whole genome shotgun (WGS) entry which is preliminary data.</text>
</comment>
<evidence type="ECO:0000313" key="2">
    <source>
        <dbReference type="EMBL" id="TLQ04947.1"/>
    </source>
</evidence>